<reference evidence="3 4" key="1">
    <citation type="submission" date="2018-08" db="EMBL/GenBank/DDBJ databases">
        <title>A genome reference for cultivated species of the human gut microbiota.</title>
        <authorList>
            <person name="Zou Y."/>
            <person name="Xue W."/>
            <person name="Luo G."/>
        </authorList>
    </citation>
    <scope>NUCLEOTIDE SEQUENCE [LARGE SCALE GENOMIC DNA]</scope>
    <source>
        <strain evidence="3 4">AM27-46</strain>
    </source>
</reference>
<name>A0A414JQH8_BACUN</name>
<feature type="transmembrane region" description="Helical" evidence="1">
    <location>
        <begin position="185"/>
        <end position="202"/>
    </location>
</feature>
<feature type="transmembrane region" description="Helical" evidence="1">
    <location>
        <begin position="160"/>
        <end position="179"/>
    </location>
</feature>
<evidence type="ECO:0000256" key="1">
    <source>
        <dbReference type="SAM" id="Phobius"/>
    </source>
</evidence>
<dbReference type="PANTHER" id="PTHR37312">
    <property type="entry name" value="MEMBRANE-BOUND ACYLTRANSFERASE YKRP-RELATED"/>
    <property type="match status" value="1"/>
</dbReference>
<dbReference type="InterPro" id="IPR002656">
    <property type="entry name" value="Acyl_transf_3_dom"/>
</dbReference>
<dbReference type="Proteomes" id="UP000284640">
    <property type="component" value="Unassembled WGS sequence"/>
</dbReference>
<dbReference type="GO" id="GO:0016747">
    <property type="term" value="F:acyltransferase activity, transferring groups other than amino-acyl groups"/>
    <property type="evidence" value="ECO:0007669"/>
    <property type="project" value="InterPro"/>
</dbReference>
<dbReference type="Pfam" id="PF01757">
    <property type="entry name" value="Acyl_transf_3"/>
    <property type="match status" value="1"/>
</dbReference>
<comment type="caution">
    <text evidence="3">The sequence shown here is derived from an EMBL/GenBank/DDBJ whole genome shotgun (WGS) entry which is preliminary data.</text>
</comment>
<sequence>MVFKNEHNPTFSIIKGIAIISVVIGHCVNSSFWEIFVNQYHLAIFFFIAGYFFKEKYLAAPKNYLIKKIKRLYIPFVCAGIGCALLHNALHNMYIYSNVLTATDILKELFHVTVRMVSHETLMGAMWFCPAMLIVSLISWGAFKTASLLKNNLSKQVNQILVFSVLIGIASICLYAVHLESPYCIWQYMIICGIFYEGFLFSKCKKKINRGGGAKYATLICNPIYRTFDTASLADFHRYLRAFAASQREC</sequence>
<protein>
    <recommendedName>
        <fullName evidence="2">Acyltransferase 3 domain-containing protein</fullName>
    </recommendedName>
</protein>
<accession>A0A414JQH8</accession>
<organism evidence="3 4">
    <name type="scientific">Bacteroides uniformis</name>
    <dbReference type="NCBI Taxonomy" id="820"/>
    <lineage>
        <taxon>Bacteria</taxon>
        <taxon>Pseudomonadati</taxon>
        <taxon>Bacteroidota</taxon>
        <taxon>Bacteroidia</taxon>
        <taxon>Bacteroidales</taxon>
        <taxon>Bacteroidaceae</taxon>
        <taxon>Bacteroides</taxon>
    </lineage>
</organism>
<dbReference type="RefSeq" id="WP_118930921.1">
    <property type="nucleotide sequence ID" value="NZ_JADNFT010000001.1"/>
</dbReference>
<feature type="transmembrane region" description="Helical" evidence="1">
    <location>
        <begin position="125"/>
        <end position="148"/>
    </location>
</feature>
<dbReference type="InterPro" id="IPR052734">
    <property type="entry name" value="Nod_factor_acetyltransferase"/>
</dbReference>
<evidence type="ECO:0000313" key="4">
    <source>
        <dbReference type="Proteomes" id="UP000284640"/>
    </source>
</evidence>
<feature type="transmembrane region" description="Helical" evidence="1">
    <location>
        <begin position="72"/>
        <end position="90"/>
    </location>
</feature>
<dbReference type="EMBL" id="QSKL01000003">
    <property type="protein sequence ID" value="RHE60697.1"/>
    <property type="molecule type" value="Genomic_DNA"/>
</dbReference>
<keyword evidence="1" id="KW-1133">Transmembrane helix</keyword>
<keyword evidence="1" id="KW-0812">Transmembrane</keyword>
<feature type="domain" description="Acyltransferase 3" evidence="2">
    <location>
        <begin position="13"/>
        <end position="210"/>
    </location>
</feature>
<evidence type="ECO:0000313" key="3">
    <source>
        <dbReference type="EMBL" id="RHE60697.1"/>
    </source>
</evidence>
<proteinExistence type="predicted"/>
<feature type="transmembrane region" description="Helical" evidence="1">
    <location>
        <begin position="39"/>
        <end position="60"/>
    </location>
</feature>
<gene>
    <name evidence="3" type="ORF">DW729_05575</name>
</gene>
<evidence type="ECO:0000259" key="2">
    <source>
        <dbReference type="Pfam" id="PF01757"/>
    </source>
</evidence>
<dbReference type="PANTHER" id="PTHR37312:SF1">
    <property type="entry name" value="MEMBRANE-BOUND ACYLTRANSFERASE YKRP-RELATED"/>
    <property type="match status" value="1"/>
</dbReference>
<keyword evidence="1" id="KW-0472">Membrane</keyword>
<dbReference type="AlphaFoldDB" id="A0A414JQH8"/>